<feature type="compositionally biased region" description="Basic and acidic residues" evidence="1">
    <location>
        <begin position="38"/>
        <end position="65"/>
    </location>
</feature>
<name>A0A562NLW7_9HYPH</name>
<reference evidence="2 3" key="1">
    <citation type="journal article" date="2015" name="Stand. Genomic Sci.">
        <title>Genomic Encyclopedia of Bacterial and Archaeal Type Strains, Phase III: the genomes of soil and plant-associated and newly described type strains.</title>
        <authorList>
            <person name="Whitman W.B."/>
            <person name="Woyke T."/>
            <person name="Klenk H.P."/>
            <person name="Zhou Y."/>
            <person name="Lilburn T.G."/>
            <person name="Beck B.J."/>
            <person name="De Vos P."/>
            <person name="Vandamme P."/>
            <person name="Eisen J.A."/>
            <person name="Garrity G."/>
            <person name="Hugenholtz P."/>
            <person name="Kyrpides N.C."/>
        </authorList>
    </citation>
    <scope>NUCLEOTIDE SEQUENCE [LARGE SCALE GENOMIC DNA]</scope>
    <source>
        <strain evidence="2 3">CGMCC 1.2546</strain>
    </source>
</reference>
<evidence type="ECO:0000313" key="2">
    <source>
        <dbReference type="EMBL" id="TWI33123.1"/>
    </source>
</evidence>
<feature type="region of interest" description="Disordered" evidence="1">
    <location>
        <begin position="23"/>
        <end position="77"/>
    </location>
</feature>
<comment type="caution">
    <text evidence="2">The sequence shown here is derived from an EMBL/GenBank/DDBJ whole genome shotgun (WGS) entry which is preliminary data.</text>
</comment>
<proteinExistence type="predicted"/>
<keyword evidence="3" id="KW-1185">Reference proteome</keyword>
<protein>
    <submittedName>
        <fullName evidence="2">Uncharacterized protein</fullName>
    </submittedName>
</protein>
<evidence type="ECO:0000313" key="3">
    <source>
        <dbReference type="Proteomes" id="UP000317122"/>
    </source>
</evidence>
<evidence type="ECO:0000256" key="1">
    <source>
        <dbReference type="SAM" id="MobiDB-lite"/>
    </source>
</evidence>
<dbReference type="EMBL" id="VLKT01000026">
    <property type="protein sequence ID" value="TWI33123.1"/>
    <property type="molecule type" value="Genomic_DNA"/>
</dbReference>
<gene>
    <name evidence="2" type="ORF">IQ26_04123</name>
</gene>
<dbReference type="AlphaFoldDB" id="A0A562NLW7"/>
<accession>A0A562NLW7</accession>
<dbReference type="Proteomes" id="UP000317122">
    <property type="component" value="Unassembled WGS sequence"/>
</dbReference>
<organism evidence="2 3">
    <name type="scientific">Mesorhizobium tianshanense</name>
    <dbReference type="NCBI Taxonomy" id="39844"/>
    <lineage>
        <taxon>Bacteria</taxon>
        <taxon>Pseudomonadati</taxon>
        <taxon>Pseudomonadota</taxon>
        <taxon>Alphaproteobacteria</taxon>
        <taxon>Hyphomicrobiales</taxon>
        <taxon>Phyllobacteriaceae</taxon>
        <taxon>Mesorhizobium</taxon>
    </lineage>
</organism>
<sequence length="77" mass="8176">MCGYFDQHIVVALRAYDGCARDHGDVSADQGIAPKVPDAGRPEPERAFGKHDDPVPPRGSHDRGDQVTLPLQGAVAA</sequence>